<comment type="subcellular location">
    <subcellularLocation>
        <location evidence="8">Cytoplasm</location>
    </subcellularLocation>
</comment>
<reference evidence="10 11" key="2">
    <citation type="journal article" date="2017" name="Int. J. Syst. Evol. Microbiol.">
        <title>Gordonia phthalatica sp. nov., a di-n-butyl phthalate-degrading bacterium isolated from activated sludge.</title>
        <authorList>
            <person name="Jin D."/>
            <person name="Kong X."/>
            <person name="Jia M."/>
            <person name="Yu X."/>
            <person name="Wang X."/>
            <person name="Zhuang X."/>
            <person name="Deng Y."/>
            <person name="Bai Z."/>
        </authorList>
    </citation>
    <scope>NUCLEOTIDE SEQUENCE [LARGE SCALE GENOMIC DNA]</scope>
    <source>
        <strain evidence="10 11">QH-11</strain>
    </source>
</reference>
<keyword evidence="7 8" id="KW-0501">Molybdenum cofactor biosynthesis</keyword>
<feature type="binding site" evidence="8">
    <location>
        <begin position="14"/>
        <end position="16"/>
    </location>
    <ligand>
        <name>GTP</name>
        <dbReference type="ChEBI" id="CHEBI:37565"/>
    </ligand>
</feature>
<keyword evidence="6 8" id="KW-0342">GTP-binding</keyword>
<dbReference type="InterPro" id="IPR013482">
    <property type="entry name" value="Molybde_CF_guanTrfase"/>
</dbReference>
<keyword evidence="5 8" id="KW-0460">Magnesium</keyword>
<evidence type="ECO:0000256" key="6">
    <source>
        <dbReference type="ARBA" id="ARBA00023134"/>
    </source>
</evidence>
<dbReference type="PANTHER" id="PTHR19136">
    <property type="entry name" value="MOLYBDENUM COFACTOR GUANYLYLTRANSFERASE"/>
    <property type="match status" value="1"/>
</dbReference>
<keyword evidence="3 8" id="KW-0479">Metal-binding</keyword>
<dbReference type="PATRIC" id="fig|1136941.3.peg.1673"/>
<comment type="catalytic activity">
    <reaction evidence="8">
        <text>Mo-molybdopterin + GTP + H(+) = Mo-molybdopterin guanine dinucleotide + diphosphate</text>
        <dbReference type="Rhea" id="RHEA:34243"/>
        <dbReference type="ChEBI" id="CHEBI:15378"/>
        <dbReference type="ChEBI" id="CHEBI:33019"/>
        <dbReference type="ChEBI" id="CHEBI:37565"/>
        <dbReference type="ChEBI" id="CHEBI:71302"/>
        <dbReference type="ChEBI" id="CHEBI:71310"/>
        <dbReference type="EC" id="2.7.7.77"/>
    </reaction>
</comment>
<evidence type="ECO:0000256" key="3">
    <source>
        <dbReference type="ARBA" id="ARBA00022723"/>
    </source>
</evidence>
<dbReference type="EC" id="2.7.7.77" evidence="8"/>
<dbReference type="GO" id="GO:0006777">
    <property type="term" value="P:Mo-molybdopterin cofactor biosynthetic process"/>
    <property type="evidence" value="ECO:0007669"/>
    <property type="project" value="UniProtKB-KW"/>
</dbReference>
<comment type="caution">
    <text evidence="8">Lacks conserved residue(s) required for the propagation of feature annotation.</text>
</comment>
<dbReference type="Gene3D" id="3.90.550.10">
    <property type="entry name" value="Spore Coat Polysaccharide Biosynthesis Protein SpsA, Chain A"/>
    <property type="match status" value="1"/>
</dbReference>
<dbReference type="CDD" id="cd02503">
    <property type="entry name" value="MobA"/>
    <property type="match status" value="1"/>
</dbReference>
<dbReference type="STRING" id="1136941.ACH46_08225"/>
<comment type="function">
    <text evidence="8">Transfers a GMP moiety from GTP to Mo-molybdopterin (Mo-MPT) cofactor (Moco or molybdenum cofactor) to form Mo-molybdopterin guanine dinucleotide (Mo-MGD) cofactor.</text>
</comment>
<sequence length="203" mass="21397">MTSTGDKKLAGIILAGGRSRRMGQDKAALEWDGVPMLSKIAWTISSRCDPVLIAAPPTSQAYVDLAEETDLQWVTTEKAGSGPLGGLVEALRAAEKAGADAAFVCATDMPLVDTGLIDELLGGLAESADVVVANDAGRDHPMAGIYRTRVADQLSELVAGGELRMVAALEALVTHRVGVSDPEWLANVDAPEDLHRLRIRRAS</sequence>
<evidence type="ECO:0000259" key="9">
    <source>
        <dbReference type="Pfam" id="PF12804"/>
    </source>
</evidence>
<evidence type="ECO:0000256" key="8">
    <source>
        <dbReference type="HAMAP-Rule" id="MF_00316"/>
    </source>
</evidence>
<dbReference type="Proteomes" id="UP000063789">
    <property type="component" value="Chromosome"/>
</dbReference>
<evidence type="ECO:0000313" key="11">
    <source>
        <dbReference type="Proteomes" id="UP000063789"/>
    </source>
</evidence>
<dbReference type="GO" id="GO:0046872">
    <property type="term" value="F:metal ion binding"/>
    <property type="evidence" value="ECO:0007669"/>
    <property type="project" value="UniProtKB-KW"/>
</dbReference>
<keyword evidence="2 8" id="KW-0808">Transferase</keyword>
<feature type="domain" description="MobA-like NTP transferase" evidence="9">
    <location>
        <begin position="11"/>
        <end position="166"/>
    </location>
</feature>
<dbReference type="RefSeq" id="WP_062392472.1">
    <property type="nucleotide sequence ID" value="NZ_CP011853.1"/>
</dbReference>
<accession>A0A0N9N2M5</accession>
<dbReference type="AlphaFoldDB" id="A0A0N9N2M5"/>
<gene>
    <name evidence="8" type="primary">mobA</name>
    <name evidence="10" type="ORF">ACH46_08225</name>
</gene>
<keyword evidence="1 8" id="KW-0963">Cytoplasm</keyword>
<dbReference type="GO" id="GO:0061603">
    <property type="term" value="F:molybdenum cofactor guanylyltransferase activity"/>
    <property type="evidence" value="ECO:0007669"/>
    <property type="project" value="UniProtKB-EC"/>
</dbReference>
<dbReference type="Pfam" id="PF12804">
    <property type="entry name" value="NTP_transf_3"/>
    <property type="match status" value="1"/>
</dbReference>
<dbReference type="EMBL" id="CP011853">
    <property type="protein sequence ID" value="ALG84485.1"/>
    <property type="molecule type" value="Genomic_DNA"/>
</dbReference>
<dbReference type="KEGG" id="goq:ACH46_08225"/>
<keyword evidence="11" id="KW-1185">Reference proteome</keyword>
<reference evidence="11" key="1">
    <citation type="submission" date="2015-06" db="EMBL/GenBank/DDBJ databases">
        <title>Complete genome sequence and metabolic analysis of phthalate degradation pathway in Gordonia sp. QH-11.</title>
        <authorList>
            <person name="Jin D."/>
            <person name="Kong X."/>
            <person name="Bai Z."/>
        </authorList>
    </citation>
    <scope>NUCLEOTIDE SEQUENCE [LARGE SCALE GENOMIC DNA]</scope>
    <source>
        <strain evidence="11">QH-11</strain>
    </source>
</reference>
<dbReference type="GO" id="GO:0005525">
    <property type="term" value="F:GTP binding"/>
    <property type="evidence" value="ECO:0007669"/>
    <property type="project" value="UniProtKB-UniRule"/>
</dbReference>
<evidence type="ECO:0000256" key="4">
    <source>
        <dbReference type="ARBA" id="ARBA00022741"/>
    </source>
</evidence>
<keyword evidence="4 8" id="KW-0547">Nucleotide-binding</keyword>
<evidence type="ECO:0000313" key="10">
    <source>
        <dbReference type="EMBL" id="ALG84485.1"/>
    </source>
</evidence>
<dbReference type="OrthoDB" id="9788394at2"/>
<evidence type="ECO:0000256" key="2">
    <source>
        <dbReference type="ARBA" id="ARBA00022679"/>
    </source>
</evidence>
<feature type="binding site" evidence="8">
    <location>
        <position position="26"/>
    </location>
    <ligand>
        <name>GTP</name>
        <dbReference type="ChEBI" id="CHEBI:37565"/>
    </ligand>
</feature>
<dbReference type="InterPro" id="IPR029044">
    <property type="entry name" value="Nucleotide-diphossugar_trans"/>
</dbReference>
<dbReference type="SUPFAM" id="SSF53448">
    <property type="entry name" value="Nucleotide-diphospho-sugar transferases"/>
    <property type="match status" value="1"/>
</dbReference>
<dbReference type="HAMAP" id="MF_00316">
    <property type="entry name" value="MobA"/>
    <property type="match status" value="1"/>
</dbReference>
<comment type="cofactor">
    <cofactor evidence="8">
        <name>Mg(2+)</name>
        <dbReference type="ChEBI" id="CHEBI:18420"/>
    </cofactor>
</comment>
<feature type="binding site" evidence="8">
    <location>
        <position position="108"/>
    </location>
    <ligand>
        <name>GTP</name>
        <dbReference type="ChEBI" id="CHEBI:37565"/>
    </ligand>
</feature>
<dbReference type="InterPro" id="IPR025877">
    <property type="entry name" value="MobA-like_NTP_Trfase"/>
</dbReference>
<name>A0A0N9N2M5_9ACTN</name>
<evidence type="ECO:0000256" key="5">
    <source>
        <dbReference type="ARBA" id="ARBA00022842"/>
    </source>
</evidence>
<comment type="domain">
    <text evidence="8">The N-terminal domain determines nucleotide recognition and specific binding, while the C-terminal domain determines the specific binding to the target protein.</text>
</comment>
<evidence type="ECO:0000256" key="1">
    <source>
        <dbReference type="ARBA" id="ARBA00022490"/>
    </source>
</evidence>
<proteinExistence type="inferred from homology"/>
<protein>
    <recommendedName>
        <fullName evidence="8">Probable molybdenum cofactor guanylyltransferase</fullName>
        <shortName evidence="8">MoCo guanylyltransferase</shortName>
        <ecNumber evidence="8">2.7.7.77</ecNumber>
    </recommendedName>
    <alternativeName>
        <fullName evidence="8">GTP:molybdopterin guanylyltransferase</fullName>
    </alternativeName>
    <alternativeName>
        <fullName evidence="8">Mo-MPT guanylyltransferase</fullName>
    </alternativeName>
    <alternativeName>
        <fullName evidence="8">Molybdopterin guanylyltransferase</fullName>
    </alternativeName>
    <alternativeName>
        <fullName evidence="8">Molybdopterin-guanine dinucleotide synthase</fullName>
        <shortName evidence="8">MGD synthase</shortName>
    </alternativeName>
</protein>
<organism evidence="10 11">
    <name type="scientific">Gordonia phthalatica</name>
    <dbReference type="NCBI Taxonomy" id="1136941"/>
    <lineage>
        <taxon>Bacteria</taxon>
        <taxon>Bacillati</taxon>
        <taxon>Actinomycetota</taxon>
        <taxon>Actinomycetes</taxon>
        <taxon>Mycobacteriales</taxon>
        <taxon>Gordoniaceae</taxon>
        <taxon>Gordonia</taxon>
    </lineage>
</organism>
<dbReference type="GO" id="GO:0005737">
    <property type="term" value="C:cytoplasm"/>
    <property type="evidence" value="ECO:0007669"/>
    <property type="project" value="UniProtKB-SubCell"/>
</dbReference>
<dbReference type="PANTHER" id="PTHR19136:SF81">
    <property type="entry name" value="MOLYBDENUM COFACTOR GUANYLYLTRANSFERASE"/>
    <property type="match status" value="1"/>
</dbReference>
<evidence type="ECO:0000256" key="7">
    <source>
        <dbReference type="ARBA" id="ARBA00023150"/>
    </source>
</evidence>
<feature type="binding site" evidence="8">
    <location>
        <position position="108"/>
    </location>
    <ligand>
        <name>Mg(2+)</name>
        <dbReference type="ChEBI" id="CHEBI:18420"/>
    </ligand>
</feature>
<comment type="similarity">
    <text evidence="8">Belongs to the MobA family.</text>
</comment>